<dbReference type="VEuPathDB" id="TrichDB:TVAGG3_0720470"/>
<name>A2FUG1_TRIV3</name>
<dbReference type="Pfam" id="PF00188">
    <property type="entry name" value="CAP"/>
    <property type="match status" value="1"/>
</dbReference>
<dbReference type="Proteomes" id="UP000001542">
    <property type="component" value="Unassembled WGS sequence"/>
</dbReference>
<dbReference type="InParanoid" id="A2FUG1"/>
<feature type="domain" description="SCP" evidence="2">
    <location>
        <begin position="69"/>
        <end position="140"/>
    </location>
</feature>
<dbReference type="InterPro" id="IPR014044">
    <property type="entry name" value="CAP_dom"/>
</dbReference>
<feature type="compositionally biased region" description="Basic residues" evidence="1">
    <location>
        <begin position="1"/>
        <end position="11"/>
    </location>
</feature>
<evidence type="ECO:0000256" key="1">
    <source>
        <dbReference type="SAM" id="MobiDB-lite"/>
    </source>
</evidence>
<evidence type="ECO:0000313" key="4">
    <source>
        <dbReference type="Proteomes" id="UP000001542"/>
    </source>
</evidence>
<dbReference type="RefSeq" id="XP_001304386.1">
    <property type="nucleotide sequence ID" value="XM_001304385.1"/>
</dbReference>
<organism evidence="3 4">
    <name type="scientific">Trichomonas vaginalis (strain ATCC PRA-98 / G3)</name>
    <dbReference type="NCBI Taxonomy" id="412133"/>
    <lineage>
        <taxon>Eukaryota</taxon>
        <taxon>Metamonada</taxon>
        <taxon>Parabasalia</taxon>
        <taxon>Trichomonadida</taxon>
        <taxon>Trichomonadidae</taxon>
        <taxon>Trichomonas</taxon>
    </lineage>
</organism>
<dbReference type="AlphaFoldDB" id="A2FUG1"/>
<feature type="region of interest" description="Disordered" evidence="1">
    <location>
        <begin position="1"/>
        <end position="29"/>
    </location>
</feature>
<proteinExistence type="predicted"/>
<evidence type="ECO:0000313" key="3">
    <source>
        <dbReference type="EMBL" id="EAX91456.1"/>
    </source>
</evidence>
<evidence type="ECO:0000259" key="2">
    <source>
        <dbReference type="Pfam" id="PF00188"/>
    </source>
</evidence>
<protein>
    <recommendedName>
        <fullName evidence="2">SCP domain-containing protein</fullName>
    </recommendedName>
</protein>
<keyword evidence="4" id="KW-1185">Reference proteome</keyword>
<dbReference type="SMR" id="A2FUG1"/>
<reference evidence="3" key="1">
    <citation type="submission" date="2006-10" db="EMBL/GenBank/DDBJ databases">
        <authorList>
            <person name="Amadeo P."/>
            <person name="Zhao Q."/>
            <person name="Wortman J."/>
            <person name="Fraser-Liggett C."/>
            <person name="Carlton J."/>
        </authorList>
    </citation>
    <scope>NUCLEOTIDE SEQUENCE</scope>
    <source>
        <strain evidence="3">G3</strain>
    </source>
</reference>
<dbReference type="VEuPathDB" id="TrichDB:TVAG_078940"/>
<sequence length="175" mass="20385">MRSHHHKKLHKYRGDDDAQSQCENPVDSNDIFDFEPIQEKANSVTTEQQIDDSDYSRASIKESREYQLLQCINEFRLQSGFPRLKFKNSLGDYAYNIAMKLPVQYENNGQFAIMSQMYFYDFYNDEEPEELVRKWMYDSSKLQVLLATGNLGNISIVPSQQGLIVIVFIISTFSP</sequence>
<dbReference type="KEGG" id="tva:4749150"/>
<gene>
    <name evidence="3" type="ORF">TVAG_078940</name>
</gene>
<accession>A2FUG1</accession>
<dbReference type="EMBL" id="DS114034">
    <property type="protein sequence ID" value="EAX91456.1"/>
    <property type="molecule type" value="Genomic_DNA"/>
</dbReference>
<reference evidence="3" key="2">
    <citation type="journal article" date="2007" name="Science">
        <title>Draft genome sequence of the sexually transmitted pathogen Trichomonas vaginalis.</title>
        <authorList>
            <person name="Carlton J.M."/>
            <person name="Hirt R.P."/>
            <person name="Silva J.C."/>
            <person name="Delcher A.L."/>
            <person name="Schatz M."/>
            <person name="Zhao Q."/>
            <person name="Wortman J.R."/>
            <person name="Bidwell S.L."/>
            <person name="Alsmark U.C.M."/>
            <person name="Besteiro S."/>
            <person name="Sicheritz-Ponten T."/>
            <person name="Noel C.J."/>
            <person name="Dacks J.B."/>
            <person name="Foster P.G."/>
            <person name="Simillion C."/>
            <person name="Van de Peer Y."/>
            <person name="Miranda-Saavedra D."/>
            <person name="Barton G.J."/>
            <person name="Westrop G.D."/>
            <person name="Mueller S."/>
            <person name="Dessi D."/>
            <person name="Fiori P.L."/>
            <person name="Ren Q."/>
            <person name="Paulsen I."/>
            <person name="Zhang H."/>
            <person name="Bastida-Corcuera F.D."/>
            <person name="Simoes-Barbosa A."/>
            <person name="Brown M.T."/>
            <person name="Hayes R.D."/>
            <person name="Mukherjee M."/>
            <person name="Okumura C.Y."/>
            <person name="Schneider R."/>
            <person name="Smith A.J."/>
            <person name="Vanacova S."/>
            <person name="Villalvazo M."/>
            <person name="Haas B.J."/>
            <person name="Pertea M."/>
            <person name="Feldblyum T.V."/>
            <person name="Utterback T.R."/>
            <person name="Shu C.L."/>
            <person name="Osoegawa K."/>
            <person name="de Jong P.J."/>
            <person name="Hrdy I."/>
            <person name="Horvathova L."/>
            <person name="Zubacova Z."/>
            <person name="Dolezal P."/>
            <person name="Malik S.B."/>
            <person name="Logsdon J.M. Jr."/>
            <person name="Henze K."/>
            <person name="Gupta A."/>
            <person name="Wang C.C."/>
            <person name="Dunne R.L."/>
            <person name="Upcroft J.A."/>
            <person name="Upcroft P."/>
            <person name="White O."/>
            <person name="Salzberg S.L."/>
            <person name="Tang P."/>
            <person name="Chiu C.-H."/>
            <person name="Lee Y.-S."/>
            <person name="Embley T.M."/>
            <person name="Coombs G.H."/>
            <person name="Mottram J.C."/>
            <person name="Tachezy J."/>
            <person name="Fraser-Liggett C.M."/>
            <person name="Johnson P.J."/>
        </authorList>
    </citation>
    <scope>NUCLEOTIDE SEQUENCE [LARGE SCALE GENOMIC DNA]</scope>
    <source>
        <strain evidence="3">G3</strain>
    </source>
</reference>